<organism evidence="3 4">
    <name type="scientific">Metaclostridioides mangenotii</name>
    <dbReference type="NCBI Taxonomy" id="1540"/>
    <lineage>
        <taxon>Bacteria</taxon>
        <taxon>Bacillati</taxon>
        <taxon>Bacillota</taxon>
        <taxon>Clostridia</taxon>
        <taxon>Peptostreptococcales</taxon>
        <taxon>Peptostreptococcaceae</taxon>
        <taxon>Metaclostridioides</taxon>
    </lineage>
</organism>
<sequence>MDKLTLTNHIRDIDLKNKMFKVIDKANGCMKNYDVRFTEFMNPFEVTNATSILNSYTDIKYGIDGGFNEAERSVVSIYPYYMESDDVEAGIRFLQVEGNFKFKSISHKDYLGAILNLGIKREKIGDIIIHDEFCQVVVDKDICDFVIMNLEKVSRNTVKVTEISRDDLIMSDHKYKEKSMTVQADRLDCVISAVYDISRQDSLKYISANKVHVNFESISSKSKSIKSGDLISVRGKGRVEIEDIGELTKKGRLKLKARLLV</sequence>
<evidence type="ECO:0000256" key="1">
    <source>
        <dbReference type="PROSITE-ProRule" id="PRU00182"/>
    </source>
</evidence>
<dbReference type="Gene3D" id="3.10.290.10">
    <property type="entry name" value="RNA-binding S4 domain"/>
    <property type="match status" value="1"/>
</dbReference>
<keyword evidence="1" id="KW-0694">RNA-binding</keyword>
<dbReference type="InterPro" id="IPR012677">
    <property type="entry name" value="Nucleotide-bd_a/b_plait_sf"/>
</dbReference>
<dbReference type="Proteomes" id="UP000767291">
    <property type="component" value="Unassembled WGS sequence"/>
</dbReference>
<name>A0ABS4EA32_9FIRM</name>
<dbReference type="PROSITE" id="PS50889">
    <property type="entry name" value="S4"/>
    <property type="match status" value="1"/>
</dbReference>
<dbReference type="RefSeq" id="WP_209456227.1">
    <property type="nucleotide sequence ID" value="NZ_BAAACS010000013.1"/>
</dbReference>
<proteinExistence type="predicted"/>
<accession>A0ABS4EA32</accession>
<dbReference type="InterPro" id="IPR002942">
    <property type="entry name" value="S4_RNA-bd"/>
</dbReference>
<gene>
    <name evidence="3" type="ORF">J2Z43_001156</name>
</gene>
<evidence type="ECO:0000313" key="4">
    <source>
        <dbReference type="Proteomes" id="UP000767291"/>
    </source>
</evidence>
<dbReference type="InterPro" id="IPR036986">
    <property type="entry name" value="S4_RNA-bd_sf"/>
</dbReference>
<dbReference type="SUPFAM" id="SSF55174">
    <property type="entry name" value="Alpha-L RNA-binding motif"/>
    <property type="match status" value="1"/>
</dbReference>
<dbReference type="Gene3D" id="3.30.70.330">
    <property type="match status" value="1"/>
</dbReference>
<dbReference type="SMART" id="SM00363">
    <property type="entry name" value="S4"/>
    <property type="match status" value="1"/>
</dbReference>
<evidence type="ECO:0000259" key="2">
    <source>
        <dbReference type="SMART" id="SM00363"/>
    </source>
</evidence>
<dbReference type="InterPro" id="IPR040591">
    <property type="entry name" value="RqcP2_RBD"/>
</dbReference>
<keyword evidence="4" id="KW-1185">Reference proteome</keyword>
<feature type="domain" description="RNA-binding S4" evidence="2">
    <location>
        <begin position="185"/>
        <end position="245"/>
    </location>
</feature>
<protein>
    <submittedName>
        <fullName evidence="3">RNA-binding protein YlmH</fullName>
    </submittedName>
</protein>
<reference evidence="3 4" key="1">
    <citation type="submission" date="2021-03" db="EMBL/GenBank/DDBJ databases">
        <title>Genomic Encyclopedia of Type Strains, Phase IV (KMG-IV): sequencing the most valuable type-strain genomes for metagenomic binning, comparative biology and taxonomic classification.</title>
        <authorList>
            <person name="Goeker M."/>
        </authorList>
    </citation>
    <scope>NUCLEOTIDE SEQUENCE [LARGE SCALE GENOMIC DNA]</scope>
    <source>
        <strain evidence="3 4">DSM 1289</strain>
    </source>
</reference>
<evidence type="ECO:0000313" key="3">
    <source>
        <dbReference type="EMBL" id="MBP1854766.1"/>
    </source>
</evidence>
<dbReference type="PANTHER" id="PTHR13633">
    <property type="entry name" value="MITOCHONDRIAL TRANSCRIPTION RESCUE FACTOR 1"/>
    <property type="match status" value="1"/>
</dbReference>
<dbReference type="EMBL" id="JAGGJX010000001">
    <property type="protein sequence ID" value="MBP1854766.1"/>
    <property type="molecule type" value="Genomic_DNA"/>
</dbReference>
<dbReference type="PANTHER" id="PTHR13633:SF3">
    <property type="entry name" value="MITOCHONDRIAL TRANSCRIPTION RESCUE FACTOR 1"/>
    <property type="match status" value="1"/>
</dbReference>
<dbReference type="Gene3D" id="3.30.1370.160">
    <property type="match status" value="1"/>
</dbReference>
<dbReference type="Pfam" id="PF17774">
    <property type="entry name" value="YlmH_RBD"/>
    <property type="match status" value="1"/>
</dbReference>
<comment type="caution">
    <text evidence="3">The sequence shown here is derived from an EMBL/GenBank/DDBJ whole genome shotgun (WGS) entry which is preliminary data.</text>
</comment>